<dbReference type="InParanoid" id="T0Q3E2"/>
<reference evidence="1 2" key="1">
    <citation type="submission" date="2012-04" db="EMBL/GenBank/DDBJ databases">
        <title>The Genome Sequence of Saprolegnia declina VS20.</title>
        <authorList>
            <consortium name="The Broad Institute Genome Sequencing Platform"/>
            <person name="Russ C."/>
            <person name="Nusbaum C."/>
            <person name="Tyler B."/>
            <person name="van West P."/>
            <person name="Dieguez-Uribeondo J."/>
            <person name="de Bruijn I."/>
            <person name="Tripathy S."/>
            <person name="Jiang R."/>
            <person name="Young S.K."/>
            <person name="Zeng Q."/>
            <person name="Gargeya S."/>
            <person name="Fitzgerald M."/>
            <person name="Haas B."/>
            <person name="Abouelleil A."/>
            <person name="Alvarado L."/>
            <person name="Arachchi H.M."/>
            <person name="Berlin A."/>
            <person name="Chapman S.B."/>
            <person name="Goldberg J."/>
            <person name="Griggs A."/>
            <person name="Gujja S."/>
            <person name="Hansen M."/>
            <person name="Howarth C."/>
            <person name="Imamovic A."/>
            <person name="Larimer J."/>
            <person name="McCowen C."/>
            <person name="Montmayeur A."/>
            <person name="Murphy C."/>
            <person name="Neiman D."/>
            <person name="Pearson M."/>
            <person name="Priest M."/>
            <person name="Roberts A."/>
            <person name="Saif S."/>
            <person name="Shea T."/>
            <person name="Sisk P."/>
            <person name="Sykes S."/>
            <person name="Wortman J."/>
            <person name="Nusbaum C."/>
            <person name="Birren B."/>
        </authorList>
    </citation>
    <scope>NUCLEOTIDE SEQUENCE [LARGE SCALE GENOMIC DNA]</scope>
    <source>
        <strain evidence="1 2">VS20</strain>
    </source>
</reference>
<dbReference type="OMA" id="WESIADL"/>
<proteinExistence type="predicted"/>
<dbReference type="SMART" id="SM00248">
    <property type="entry name" value="ANK"/>
    <property type="match status" value="4"/>
</dbReference>
<dbReference type="PANTHER" id="PTHR46586">
    <property type="entry name" value="ANKYRIN REPEAT-CONTAINING PROTEIN"/>
    <property type="match status" value="1"/>
</dbReference>
<dbReference type="PANTHER" id="PTHR46586:SF3">
    <property type="entry name" value="ANKYRIN REPEAT-CONTAINING PROTEIN"/>
    <property type="match status" value="1"/>
</dbReference>
<dbReference type="VEuPathDB" id="FungiDB:SDRG_14341"/>
<dbReference type="Pfam" id="PF12796">
    <property type="entry name" value="Ank_2"/>
    <property type="match status" value="1"/>
</dbReference>
<evidence type="ECO:0000313" key="2">
    <source>
        <dbReference type="Proteomes" id="UP000030762"/>
    </source>
</evidence>
<sequence>MSTTRWESIADLHETIFSFAGPLTQFLNGAFSDEDALDDATSGIWVDAFQSDWPGDLAVLPMASNWAYHFGFVRSRGMYARAKAIALTGYCGDVGYYNRYFTERTDMDDVPEDIVVPDYMAAPMANVWLDELSSLLLHPIALATAAAVGGHTRLLQHLLDTGSVDATQMHFLHDGGRVLDHLAYLGHLETLRVLHGAGCHACSTDAIDHAAENGHDDVVRWLQQHRTEGCTSAALDAALLSDNVSLAAFLRASYPELTVSASVLDTAAGQGRLDLVTYLDAVCKASCSTDAMDKAATKGHLAVVVYLDTHRDEGCTVQAMDGAAYFGHLEVVQYLHAHRREGCSTLAFDTAAHENHLDVLHFLATHRVEGGTTKALDRAAHRGHVEVVRYLHARGREGCTTRAIDWAAAAGHLEIVELLCSQRPEGFTFRAMYWAAREGHFDVLAYLLPRGPSQAAQAVDRALLDRNKTVFLNLQAAAYPGTTTSAIVDVEWDPNVDGCFSFAYHDDDDDGDDDDKYCDWDSDDSTDACMFYS</sequence>
<name>T0Q3E2_SAPDV</name>
<keyword evidence="2" id="KW-1185">Reference proteome</keyword>
<dbReference type="EMBL" id="JH767201">
    <property type="protein sequence ID" value="EQC27920.1"/>
    <property type="molecule type" value="Genomic_DNA"/>
</dbReference>
<dbReference type="eggNOG" id="KOG0504">
    <property type="taxonomic scope" value="Eukaryota"/>
</dbReference>
<dbReference type="GeneID" id="19955068"/>
<evidence type="ECO:0000313" key="1">
    <source>
        <dbReference type="EMBL" id="EQC27920.1"/>
    </source>
</evidence>
<dbReference type="InterPro" id="IPR052050">
    <property type="entry name" value="SecEffector_AnkRepeat"/>
</dbReference>
<dbReference type="SUPFAM" id="SSF48403">
    <property type="entry name" value="Ankyrin repeat"/>
    <property type="match status" value="1"/>
</dbReference>
<dbReference type="Proteomes" id="UP000030762">
    <property type="component" value="Unassembled WGS sequence"/>
</dbReference>
<organism evidence="1 2">
    <name type="scientific">Saprolegnia diclina (strain VS20)</name>
    <dbReference type="NCBI Taxonomy" id="1156394"/>
    <lineage>
        <taxon>Eukaryota</taxon>
        <taxon>Sar</taxon>
        <taxon>Stramenopiles</taxon>
        <taxon>Oomycota</taxon>
        <taxon>Saprolegniomycetes</taxon>
        <taxon>Saprolegniales</taxon>
        <taxon>Saprolegniaceae</taxon>
        <taxon>Saprolegnia</taxon>
    </lineage>
</organism>
<dbReference type="OrthoDB" id="73587at2759"/>
<dbReference type="AlphaFoldDB" id="T0Q3E2"/>
<accession>T0Q3E2</accession>
<dbReference type="RefSeq" id="XP_008618685.1">
    <property type="nucleotide sequence ID" value="XM_008620463.1"/>
</dbReference>
<dbReference type="STRING" id="1156394.T0Q3E2"/>
<gene>
    <name evidence="1" type="ORF">SDRG_14341</name>
</gene>
<dbReference type="InterPro" id="IPR036770">
    <property type="entry name" value="Ankyrin_rpt-contain_sf"/>
</dbReference>
<protein>
    <submittedName>
        <fullName evidence="1">Uncharacterized protein</fullName>
    </submittedName>
</protein>
<dbReference type="InterPro" id="IPR002110">
    <property type="entry name" value="Ankyrin_rpt"/>
</dbReference>
<dbReference type="Gene3D" id="1.25.40.20">
    <property type="entry name" value="Ankyrin repeat-containing domain"/>
    <property type="match status" value="3"/>
</dbReference>
<dbReference type="Pfam" id="PF13637">
    <property type="entry name" value="Ank_4"/>
    <property type="match status" value="1"/>
</dbReference>